<keyword evidence="9" id="KW-0969">Cilium</keyword>
<evidence type="ECO:0000256" key="7">
    <source>
        <dbReference type="ARBA" id="ARBA00022846"/>
    </source>
</evidence>
<dbReference type="GO" id="GO:0005794">
    <property type="term" value="C:Golgi apparatus"/>
    <property type="evidence" value="ECO:0007669"/>
    <property type="project" value="TreeGrafter"/>
</dbReference>
<evidence type="ECO:0000313" key="15">
    <source>
        <dbReference type="EMBL" id="JAP48257.1"/>
    </source>
</evidence>
<evidence type="ECO:0000256" key="4">
    <source>
        <dbReference type="ARBA" id="ARBA00021301"/>
    </source>
</evidence>
<dbReference type="InterPro" id="IPR039308">
    <property type="entry name" value="GAS8"/>
</dbReference>
<gene>
    <name evidence="15" type="primary">GAS8</name>
    <name evidence="15" type="ORF">TR132368</name>
</gene>
<keyword evidence="6" id="KW-0493">Microtubule</keyword>
<feature type="domain" description="Growth arrest-specific protein 8" evidence="14">
    <location>
        <begin position="219"/>
        <end position="416"/>
    </location>
</feature>
<keyword evidence="5" id="KW-0963">Cytoplasm</keyword>
<keyword evidence="7" id="KW-0282">Flagellum</keyword>
<evidence type="ECO:0000256" key="9">
    <source>
        <dbReference type="ARBA" id="ARBA00023069"/>
    </source>
</evidence>
<protein>
    <recommendedName>
        <fullName evidence="4">Dynein regulatory complex subunit 4</fullName>
    </recommendedName>
    <alternativeName>
        <fullName evidence="12">Growth arrest-specific protein 8</fullName>
    </alternativeName>
</protein>
<dbReference type="GO" id="GO:0008017">
    <property type="term" value="F:microtubule binding"/>
    <property type="evidence" value="ECO:0007669"/>
    <property type="project" value="InterPro"/>
</dbReference>
<dbReference type="GO" id="GO:0048870">
    <property type="term" value="P:cell motility"/>
    <property type="evidence" value="ECO:0007669"/>
    <property type="project" value="InterPro"/>
</dbReference>
<organism evidence="15">
    <name type="scientific">Schistocephalus solidus</name>
    <name type="common">Tapeworm</name>
    <dbReference type="NCBI Taxonomy" id="70667"/>
    <lineage>
        <taxon>Eukaryota</taxon>
        <taxon>Metazoa</taxon>
        <taxon>Spiralia</taxon>
        <taxon>Lophotrochozoa</taxon>
        <taxon>Platyhelminthes</taxon>
        <taxon>Cestoda</taxon>
        <taxon>Eucestoda</taxon>
        <taxon>Diphyllobothriidea</taxon>
        <taxon>Diphyllobothriidae</taxon>
        <taxon>Schistocephalus</taxon>
    </lineage>
</organism>
<feature type="coiled-coil region" evidence="13">
    <location>
        <begin position="317"/>
        <end position="344"/>
    </location>
</feature>
<evidence type="ECO:0000256" key="13">
    <source>
        <dbReference type="SAM" id="Coils"/>
    </source>
</evidence>
<dbReference type="GO" id="GO:0031514">
    <property type="term" value="C:motile cilium"/>
    <property type="evidence" value="ECO:0007669"/>
    <property type="project" value="UniProtKB-SubCell"/>
</dbReference>
<evidence type="ECO:0000256" key="6">
    <source>
        <dbReference type="ARBA" id="ARBA00022701"/>
    </source>
</evidence>
<dbReference type="PANTHER" id="PTHR31543">
    <property type="entry name" value="DYNEIN REGULATORY COMPLEX SUBUNIT 4"/>
    <property type="match status" value="1"/>
</dbReference>
<evidence type="ECO:0000256" key="2">
    <source>
        <dbReference type="ARBA" id="ARBA00004245"/>
    </source>
</evidence>
<evidence type="ECO:0000256" key="8">
    <source>
        <dbReference type="ARBA" id="ARBA00023054"/>
    </source>
</evidence>
<dbReference type="EMBL" id="GEEE01014968">
    <property type="protein sequence ID" value="JAP48257.1"/>
    <property type="molecule type" value="Transcribed_RNA"/>
</dbReference>
<dbReference type="Pfam" id="PF13851">
    <property type="entry name" value="GAS"/>
    <property type="match status" value="1"/>
</dbReference>
<keyword evidence="10" id="KW-0206">Cytoskeleton</keyword>
<sequence length="502" mass="58136">MPPKNKKGKKGTVIHGVCTTDMTKEEIEKFVILLREELDKERTERNMLALERDKLTTFWQLTKRQCEEARAMLRKKERELEDAEERHQMEMRIYRQKVKHMLFEQNSKEADLKKETSVTLNAMSDEMRIEVRALQNENYTLKAQLRYRQLESEEAIKMLKRQHETEMTNIRQEFIVQSEEMEQRHAKQAAMLREELETKRRSEIHATEERKNMHIKQLEVCHDKAFTGMKSYYNDVTLGNVNVIKTLRDNIEELRSNLIRTQRKLDASAAETEMHREKLRQMESQNKNLLKIALQYDTEKAAHSVTKHELQRTAKAKKSFEMQVEVLQARLEILEKNRDALANTMEQIMLGIKQKSGLRCMILEKKLAALVSTLESREAQVDHMVMAMNADPAAVKDAKQHLEELLQRKNQAIRDLQYEVTRIGKAYNDLWSACHAKMLEELSSPVNLGIKPVQVDVALISPFNPATAQAKLLKLEDRQAAGTPSAVNIGKGPVGLTSIAPL</sequence>
<evidence type="ECO:0000256" key="3">
    <source>
        <dbReference type="ARBA" id="ARBA00009859"/>
    </source>
</evidence>
<evidence type="ECO:0000256" key="5">
    <source>
        <dbReference type="ARBA" id="ARBA00022490"/>
    </source>
</evidence>
<evidence type="ECO:0000256" key="11">
    <source>
        <dbReference type="ARBA" id="ARBA00023273"/>
    </source>
</evidence>
<comment type="subcellular location">
    <subcellularLocation>
        <location evidence="1">Cell projection</location>
        <location evidence="1">Cilium</location>
        <location evidence="1">Flagellum</location>
    </subcellularLocation>
    <subcellularLocation>
        <location evidence="2">Cytoplasm</location>
        <location evidence="2">Cytoskeleton</location>
    </subcellularLocation>
</comment>
<feature type="coiled-coil region" evidence="13">
    <location>
        <begin position="244"/>
        <end position="271"/>
    </location>
</feature>
<dbReference type="GO" id="GO:0031267">
    <property type="term" value="F:small GTPase binding"/>
    <property type="evidence" value="ECO:0007669"/>
    <property type="project" value="InterPro"/>
</dbReference>
<feature type="coiled-coil region" evidence="13">
    <location>
        <begin position="33"/>
        <end position="93"/>
    </location>
</feature>
<evidence type="ECO:0000256" key="10">
    <source>
        <dbReference type="ARBA" id="ARBA00023212"/>
    </source>
</evidence>
<proteinExistence type="inferred from homology"/>
<dbReference type="AlphaFoldDB" id="A0A0X3PEC6"/>
<evidence type="ECO:0000256" key="1">
    <source>
        <dbReference type="ARBA" id="ARBA00004230"/>
    </source>
</evidence>
<accession>A0A0X3PEC6</accession>
<dbReference type="PANTHER" id="PTHR31543:SF0">
    <property type="entry name" value="DYNEIN REGULATORY COMPLEX SUBUNIT 4"/>
    <property type="match status" value="1"/>
</dbReference>
<reference evidence="15" key="1">
    <citation type="submission" date="2016-01" db="EMBL/GenBank/DDBJ databases">
        <title>Reference transcriptome for the parasite Schistocephalus solidus: insights into the molecular evolution of parasitism.</title>
        <authorList>
            <person name="Hebert F.O."/>
            <person name="Grambauer S."/>
            <person name="Barber I."/>
            <person name="Landry C.R."/>
            <person name="Aubin-Horth N."/>
        </authorList>
    </citation>
    <scope>NUCLEOTIDE SEQUENCE</scope>
</reference>
<keyword evidence="11" id="KW-0966">Cell projection</keyword>
<comment type="similarity">
    <text evidence="3">Belongs to the DRC4 family.</text>
</comment>
<name>A0A0X3PEC6_SCHSO</name>
<evidence type="ECO:0000256" key="12">
    <source>
        <dbReference type="ARBA" id="ARBA00031568"/>
    </source>
</evidence>
<evidence type="ECO:0000259" key="14">
    <source>
        <dbReference type="Pfam" id="PF13851"/>
    </source>
</evidence>
<dbReference type="GO" id="GO:0005874">
    <property type="term" value="C:microtubule"/>
    <property type="evidence" value="ECO:0007669"/>
    <property type="project" value="UniProtKB-KW"/>
</dbReference>
<keyword evidence="8 13" id="KW-0175">Coiled coil</keyword>
<dbReference type="InterPro" id="IPR025593">
    <property type="entry name" value="GAS8_dom"/>
</dbReference>